<dbReference type="GO" id="GO:0009378">
    <property type="term" value="F:four-way junction helicase activity"/>
    <property type="evidence" value="ECO:0007669"/>
    <property type="project" value="TreeGrafter"/>
</dbReference>
<evidence type="ECO:0000256" key="6">
    <source>
        <dbReference type="ARBA" id="ARBA00034617"/>
    </source>
</evidence>
<keyword evidence="11" id="KW-0347">Helicase</keyword>
<reference evidence="11 12" key="1">
    <citation type="submission" date="2020-07" db="EMBL/GenBank/DDBJ databases">
        <title>Comparative genomics of pyrophilous fungi reveals a link between fire events and developmental genes.</title>
        <authorList>
            <consortium name="DOE Joint Genome Institute"/>
            <person name="Steindorff A.S."/>
            <person name="Carver A."/>
            <person name="Calhoun S."/>
            <person name="Stillman K."/>
            <person name="Liu H."/>
            <person name="Lipzen A."/>
            <person name="Pangilinan J."/>
            <person name="Labutti K."/>
            <person name="Bruns T.D."/>
            <person name="Grigoriev I.V."/>
        </authorList>
    </citation>
    <scope>NUCLEOTIDE SEQUENCE [LARGE SCALE GENOMIC DNA]</scope>
    <source>
        <strain evidence="11 12">CBS 144469</strain>
    </source>
</reference>
<evidence type="ECO:0000256" key="7">
    <source>
        <dbReference type="ARBA" id="ARBA00034808"/>
    </source>
</evidence>
<feature type="region of interest" description="Disordered" evidence="8">
    <location>
        <begin position="661"/>
        <end position="704"/>
    </location>
</feature>
<feature type="domain" description="Helicase ATP-binding" evidence="9">
    <location>
        <begin position="1"/>
        <end position="166"/>
    </location>
</feature>
<keyword evidence="3" id="KW-0067">ATP-binding</keyword>
<dbReference type="InterPro" id="IPR011545">
    <property type="entry name" value="DEAD/DEAH_box_helicase_dom"/>
</dbReference>
<evidence type="ECO:0000256" key="5">
    <source>
        <dbReference type="ARBA" id="ARBA00023235"/>
    </source>
</evidence>
<feature type="region of interest" description="Disordered" evidence="8">
    <location>
        <begin position="341"/>
        <end position="367"/>
    </location>
</feature>
<dbReference type="GO" id="GO:0005524">
    <property type="term" value="F:ATP binding"/>
    <property type="evidence" value="ECO:0007669"/>
    <property type="project" value="UniProtKB-KW"/>
</dbReference>
<feature type="region of interest" description="Disordered" evidence="8">
    <location>
        <begin position="448"/>
        <end position="467"/>
    </location>
</feature>
<dbReference type="SUPFAM" id="SSF52540">
    <property type="entry name" value="P-loop containing nucleoside triphosphate hydrolases"/>
    <property type="match status" value="1"/>
</dbReference>
<organism evidence="11 12">
    <name type="scientific">Ephemerocybe angulata</name>
    <dbReference type="NCBI Taxonomy" id="980116"/>
    <lineage>
        <taxon>Eukaryota</taxon>
        <taxon>Fungi</taxon>
        <taxon>Dikarya</taxon>
        <taxon>Basidiomycota</taxon>
        <taxon>Agaricomycotina</taxon>
        <taxon>Agaricomycetes</taxon>
        <taxon>Agaricomycetidae</taxon>
        <taxon>Agaricales</taxon>
        <taxon>Agaricineae</taxon>
        <taxon>Psathyrellaceae</taxon>
        <taxon>Ephemerocybe</taxon>
    </lineage>
</organism>
<feature type="domain" description="Helicase C-terminal" evidence="10">
    <location>
        <begin position="199"/>
        <end position="351"/>
    </location>
</feature>
<dbReference type="Pfam" id="PF00270">
    <property type="entry name" value="DEAD"/>
    <property type="match status" value="1"/>
</dbReference>
<dbReference type="PANTHER" id="PTHR13710:SF105">
    <property type="entry name" value="ATP-DEPENDENT DNA HELICASE Q1"/>
    <property type="match status" value="1"/>
</dbReference>
<evidence type="ECO:0000259" key="10">
    <source>
        <dbReference type="PROSITE" id="PS51194"/>
    </source>
</evidence>
<feature type="compositionally biased region" description="Polar residues" evidence="8">
    <location>
        <begin position="661"/>
        <end position="671"/>
    </location>
</feature>
<feature type="region of interest" description="Disordered" evidence="8">
    <location>
        <begin position="550"/>
        <end position="580"/>
    </location>
</feature>
<evidence type="ECO:0000256" key="2">
    <source>
        <dbReference type="ARBA" id="ARBA00022741"/>
    </source>
</evidence>
<dbReference type="AlphaFoldDB" id="A0A8H6H9X1"/>
<dbReference type="GO" id="GO:0006281">
    <property type="term" value="P:DNA repair"/>
    <property type="evidence" value="ECO:0007669"/>
    <property type="project" value="TreeGrafter"/>
</dbReference>
<accession>A0A8H6H9X1</accession>
<comment type="similarity">
    <text evidence="1">Belongs to the helicase family. RecQ subfamily.</text>
</comment>
<dbReference type="GO" id="GO:0003677">
    <property type="term" value="F:DNA binding"/>
    <property type="evidence" value="ECO:0007669"/>
    <property type="project" value="UniProtKB-KW"/>
</dbReference>
<keyword evidence="12" id="KW-1185">Reference proteome</keyword>
<feature type="compositionally biased region" description="Pro residues" evidence="8">
    <location>
        <begin position="689"/>
        <end position="704"/>
    </location>
</feature>
<dbReference type="GO" id="GO:0006310">
    <property type="term" value="P:DNA recombination"/>
    <property type="evidence" value="ECO:0007669"/>
    <property type="project" value="TreeGrafter"/>
</dbReference>
<evidence type="ECO:0000313" key="11">
    <source>
        <dbReference type="EMBL" id="KAF6743084.1"/>
    </source>
</evidence>
<dbReference type="SMART" id="SM00490">
    <property type="entry name" value="HELICc"/>
    <property type="match status" value="1"/>
</dbReference>
<dbReference type="GO" id="GO:0043138">
    <property type="term" value="F:3'-5' DNA helicase activity"/>
    <property type="evidence" value="ECO:0007669"/>
    <property type="project" value="UniProtKB-EC"/>
</dbReference>
<dbReference type="InterPro" id="IPR027417">
    <property type="entry name" value="P-loop_NTPase"/>
</dbReference>
<dbReference type="EMBL" id="JACGCI010000159">
    <property type="protein sequence ID" value="KAF6743084.1"/>
    <property type="molecule type" value="Genomic_DNA"/>
</dbReference>
<evidence type="ECO:0000313" key="12">
    <source>
        <dbReference type="Proteomes" id="UP000521943"/>
    </source>
</evidence>
<dbReference type="PANTHER" id="PTHR13710">
    <property type="entry name" value="DNA HELICASE RECQ FAMILY MEMBER"/>
    <property type="match status" value="1"/>
</dbReference>
<keyword evidence="4" id="KW-0238">DNA-binding</keyword>
<evidence type="ECO:0000256" key="3">
    <source>
        <dbReference type="ARBA" id="ARBA00022840"/>
    </source>
</evidence>
<proteinExistence type="inferred from homology"/>
<keyword evidence="11" id="KW-0378">Hydrolase</keyword>
<keyword evidence="5" id="KW-0413">Isomerase</keyword>
<evidence type="ECO:0000256" key="1">
    <source>
        <dbReference type="ARBA" id="ARBA00005446"/>
    </source>
</evidence>
<dbReference type="InterPro" id="IPR001650">
    <property type="entry name" value="Helicase_C-like"/>
</dbReference>
<dbReference type="Pfam" id="PF00271">
    <property type="entry name" value="Helicase_C"/>
    <property type="match status" value="1"/>
</dbReference>
<sequence length="704" mass="76878">MQGTGYGKTAVAAGPHAHPAAKGMVTFMVSPLIALQEEQASTFESEFHLTAKALNSAHEGLNKNNLSGVREGKWQIVVLSPEMLLSKVFVTQVIRHPAMAGRILSVVVDEAHVVSHWGSGFRKKYGTLGILKALLPRGTPFVAMSATLAPRVREDVLNKLQFNRKAFIDLDLGNDRNNVSIIIRAMHHAMNTYRDLKFLIPAILRRLQDIKKAFVYADTIRVATDIENYLYSLCPEAFRFKGFIRPYSAAFSVEYRAAVMEQFRSGQVRILICTDAAGMGCNIPDIDIVVQWKLPVSVSSFVQRAGRAARGPGRTGLAVLLVEKSVYEADILSYLGSSAVSTVEGGGEKKKKKRKGNVRESTTYPKPEKVKEYAEARGVLRGGYHAVNDSTGDGTHVALDALSIDEGLYSLVQTGTCRRAVLTVVFKNKPPEPTVPCCDNCDPALLNQTRPAPPESDKRASNPRRGVPNVSVMDSLHVWRAKIAKRDHGKAFFSGSGILSDDTVELLSSIGPIPSEVALKKLLEGKWLWLAKYQRELFIELTRLNIPPKVLKPKPQRPSAAAKRTHDEMDDGGNNEEIRRVRPTTTTTAAVAPTGSQAVIPRATPAASNTQPQTPQAPRNVARPSTVAHSAFQQQMRQHVPYYPPSTPARSVNPYMAYVQTPQPQTPSNHVSAPGRTLMQGYPHVVAAPAPPGTAPPPPSPHQP</sequence>
<feature type="region of interest" description="Disordered" evidence="8">
    <location>
        <begin position="601"/>
        <end position="620"/>
    </location>
</feature>
<feature type="compositionally biased region" description="Polar residues" evidence="8">
    <location>
        <begin position="606"/>
        <end position="617"/>
    </location>
</feature>
<dbReference type="Proteomes" id="UP000521943">
    <property type="component" value="Unassembled WGS sequence"/>
</dbReference>
<dbReference type="Gene3D" id="3.40.50.300">
    <property type="entry name" value="P-loop containing nucleotide triphosphate hydrolases"/>
    <property type="match status" value="2"/>
</dbReference>
<dbReference type="OrthoDB" id="10261556at2759"/>
<dbReference type="PROSITE" id="PS51194">
    <property type="entry name" value="HELICASE_CTER"/>
    <property type="match status" value="1"/>
</dbReference>
<name>A0A8H6H9X1_9AGAR</name>
<comment type="catalytic activity">
    <reaction evidence="6">
        <text>Couples ATP hydrolysis with the unwinding of duplex DNA by translocating in the 3'-5' direction.</text>
        <dbReference type="EC" id="5.6.2.4"/>
    </reaction>
</comment>
<dbReference type="GO" id="GO:0005694">
    <property type="term" value="C:chromosome"/>
    <property type="evidence" value="ECO:0007669"/>
    <property type="project" value="TreeGrafter"/>
</dbReference>
<dbReference type="EC" id="5.6.2.4" evidence="7"/>
<dbReference type="InterPro" id="IPR014001">
    <property type="entry name" value="Helicase_ATP-bd"/>
</dbReference>
<evidence type="ECO:0000256" key="4">
    <source>
        <dbReference type="ARBA" id="ARBA00023125"/>
    </source>
</evidence>
<evidence type="ECO:0000256" key="8">
    <source>
        <dbReference type="SAM" id="MobiDB-lite"/>
    </source>
</evidence>
<protein>
    <recommendedName>
        <fullName evidence="7">DNA 3'-5' helicase</fullName>
        <ecNumber evidence="7">5.6.2.4</ecNumber>
    </recommendedName>
</protein>
<comment type="caution">
    <text evidence="11">The sequence shown here is derived from an EMBL/GenBank/DDBJ whole genome shotgun (WGS) entry which is preliminary data.</text>
</comment>
<dbReference type="GO" id="GO:0005737">
    <property type="term" value="C:cytoplasm"/>
    <property type="evidence" value="ECO:0007669"/>
    <property type="project" value="TreeGrafter"/>
</dbReference>
<evidence type="ECO:0000259" key="9">
    <source>
        <dbReference type="PROSITE" id="PS51192"/>
    </source>
</evidence>
<dbReference type="PROSITE" id="PS51192">
    <property type="entry name" value="HELICASE_ATP_BIND_1"/>
    <property type="match status" value="1"/>
</dbReference>
<keyword evidence="2" id="KW-0547">Nucleotide-binding</keyword>
<gene>
    <name evidence="11" type="ORF">DFP72DRAFT_1021365</name>
</gene>